<keyword evidence="6" id="KW-1185">Reference proteome</keyword>
<dbReference type="RefSeq" id="WP_075635196.1">
    <property type="nucleotide sequence ID" value="NZ_MKIO01000030.1"/>
</dbReference>
<dbReference type="STRING" id="1672749.BJF92_17370"/>
<feature type="region of interest" description="Disordered" evidence="1">
    <location>
        <begin position="1"/>
        <end position="21"/>
    </location>
</feature>
<name>A0A1Q9AIX3_9HYPH</name>
<organism evidence="3 5">
    <name type="scientific">Xaviernesmea rhizosphaerae</name>
    <dbReference type="NCBI Taxonomy" id="1672749"/>
    <lineage>
        <taxon>Bacteria</taxon>
        <taxon>Pseudomonadati</taxon>
        <taxon>Pseudomonadota</taxon>
        <taxon>Alphaproteobacteria</taxon>
        <taxon>Hyphomicrobiales</taxon>
        <taxon>Rhizobiaceae</taxon>
        <taxon>Rhizobium/Agrobacterium group</taxon>
        <taxon>Xaviernesmea</taxon>
    </lineage>
</organism>
<comment type="caution">
    <text evidence="3">The sequence shown here is derived from an EMBL/GenBank/DDBJ whole genome shotgun (WGS) entry which is preliminary data.</text>
</comment>
<evidence type="ECO:0000313" key="5">
    <source>
        <dbReference type="Proteomes" id="UP000186143"/>
    </source>
</evidence>
<dbReference type="OrthoDB" id="8421187at2"/>
<dbReference type="AlphaFoldDB" id="A0A1Q9AIX3"/>
<evidence type="ECO:0000313" key="4">
    <source>
        <dbReference type="EMBL" id="OQP84421.1"/>
    </source>
</evidence>
<evidence type="ECO:0000313" key="6">
    <source>
        <dbReference type="Proteomes" id="UP000192652"/>
    </source>
</evidence>
<protein>
    <recommendedName>
        <fullName evidence="2">Anti-sigma factor NepR domain-containing protein</fullName>
    </recommendedName>
</protein>
<dbReference type="Pfam" id="PF18557">
    <property type="entry name" value="NepR"/>
    <property type="match status" value="1"/>
</dbReference>
<gene>
    <name evidence="3" type="ORF">BJF92_17370</name>
    <name evidence="4" type="ORF">BTR14_19870</name>
</gene>
<proteinExistence type="predicted"/>
<evidence type="ECO:0000313" key="3">
    <source>
        <dbReference type="EMBL" id="OLP55158.1"/>
    </source>
</evidence>
<reference evidence="4" key="2">
    <citation type="submission" date="2016-12" db="EMBL/GenBank/DDBJ databases">
        <authorList>
            <person name="Zhang X."/>
            <person name="Zhao J."/>
        </authorList>
    </citation>
    <scope>NUCLEOTIDE SEQUENCE</scope>
    <source>
        <strain evidence="4">RD15</strain>
    </source>
</reference>
<dbReference type="Proteomes" id="UP000192652">
    <property type="component" value="Unassembled WGS sequence"/>
</dbReference>
<dbReference type="EMBL" id="MSPX01000021">
    <property type="protein sequence ID" value="OQP84421.1"/>
    <property type="molecule type" value="Genomic_DNA"/>
</dbReference>
<evidence type="ECO:0000256" key="1">
    <source>
        <dbReference type="SAM" id="MobiDB-lite"/>
    </source>
</evidence>
<dbReference type="Proteomes" id="UP000186143">
    <property type="component" value="Unassembled WGS sequence"/>
</dbReference>
<dbReference type="InterPro" id="IPR041649">
    <property type="entry name" value="NepR"/>
</dbReference>
<feature type="domain" description="Anti-sigma factor NepR" evidence="2">
    <location>
        <begin position="23"/>
        <end position="57"/>
    </location>
</feature>
<reference evidence="3 5" key="1">
    <citation type="submission" date="2016-09" db="EMBL/GenBank/DDBJ databases">
        <title>Rhizobium sp. nov., a novel species isolated from the rice rhizosphere.</title>
        <authorList>
            <person name="Zhao J."/>
            <person name="Zhang X."/>
        </authorList>
    </citation>
    <scope>NUCLEOTIDE SEQUENCE [LARGE SCALE GENOMIC DNA]</scope>
    <source>
        <strain evidence="3 5">MH17</strain>
    </source>
</reference>
<dbReference type="EMBL" id="MKIO01000030">
    <property type="protein sequence ID" value="OLP55158.1"/>
    <property type="molecule type" value="Genomic_DNA"/>
</dbReference>
<sequence length="62" mass="6905">MPDHRNSKRSGVLRPGNVPIDPNSQVAAKLKAFYSAVEQEPIPDMFLDLLEQLDRAEKVGKS</sequence>
<accession>A0A1Q9AIX3</accession>
<evidence type="ECO:0000259" key="2">
    <source>
        <dbReference type="Pfam" id="PF18557"/>
    </source>
</evidence>
<reference evidence="4 6" key="3">
    <citation type="journal article" date="2017" name="Antonie Van Leeuwenhoek">
        <title>Rhizobium rhizosphaerae sp. nov., a novel species isolated from rice rhizosphere.</title>
        <authorList>
            <person name="Zhao J.J."/>
            <person name="Zhang J."/>
            <person name="Zhang R.J."/>
            <person name="Zhang C.W."/>
            <person name="Yin H.Q."/>
            <person name="Zhang X.X."/>
        </authorList>
    </citation>
    <scope>NUCLEOTIDE SEQUENCE [LARGE SCALE GENOMIC DNA]</scope>
    <source>
        <strain evidence="4 6">RD15</strain>
    </source>
</reference>